<keyword evidence="6" id="KW-0418">Kinase</keyword>
<keyword evidence="4" id="KW-0808">Transferase</keyword>
<sequence length="563" mass="63954">MSDKPFITTTFMRIVTLFSLLILLYCKAGAQSMEDLELELKNVKDSAQAGKIISRMGNAWFQQGNFVKASECFFRSLRIAEKFNDQPTIATNINNLSATFMETENYADAEKYALRSISLYEKTTDHRGLANSYNSLANVYYMLEKDSLSLSYFERALAQRRLAKDTVGLFKGYKNLGAIHFEMGDTLEGIRYLEESINFISNPSDSALWFSAYLGLAQIYGRIHDLKNARLYFDKAGVYVKTSPDYTKLEDYYYSLSEYYRDIGDFSSALAMHVKYVVYRDSVVNQEKNGQLAELNIRYETDKKQQMIQAQEFEIARKNYWLTGGAIFLLLAGGVAYLLYRNVQYRRVRKLQEEIFRQKELAAEALFEGEQNERIRIARDLHDSIGQQLSAVKMKLNAMPAGQAVDDASGFLDGAIKEVRHISHNLLPESLQFGWVSALEEMCEKMTVKGGPQITLSVDDYSRQYIFSKQQELSIYRIIQEIISNTVKHAEASNIHISISGNDNSFFINTSDDGKGMDTSLVARSSGIGWKNIAARVNMLRGKMDISSQQMNGTKISIAIPLQ</sequence>
<comment type="caution">
    <text evidence="11">The sequence shown here is derived from an EMBL/GenBank/DDBJ whole genome shotgun (WGS) entry which is preliminary data.</text>
</comment>
<gene>
    <name evidence="11" type="ORF">LZZ85_03610</name>
</gene>
<dbReference type="Gene3D" id="3.30.565.10">
    <property type="entry name" value="Histidine kinase-like ATPase, C-terminal domain"/>
    <property type="match status" value="1"/>
</dbReference>
<keyword evidence="9" id="KW-1133">Transmembrane helix</keyword>
<evidence type="ECO:0000256" key="7">
    <source>
        <dbReference type="ARBA" id="ARBA00022840"/>
    </source>
</evidence>
<keyword evidence="8" id="KW-0902">Two-component regulatory system</keyword>
<dbReference type="InterPro" id="IPR011990">
    <property type="entry name" value="TPR-like_helical_dom_sf"/>
</dbReference>
<dbReference type="EMBL" id="JAKLTR010000002">
    <property type="protein sequence ID" value="MCG2613347.1"/>
    <property type="molecule type" value="Genomic_DNA"/>
</dbReference>
<dbReference type="Gene3D" id="1.25.40.10">
    <property type="entry name" value="Tetratricopeptide repeat domain"/>
    <property type="match status" value="1"/>
</dbReference>
<evidence type="ECO:0000256" key="9">
    <source>
        <dbReference type="SAM" id="Phobius"/>
    </source>
</evidence>
<keyword evidence="7" id="KW-0067">ATP-binding</keyword>
<evidence type="ECO:0000256" key="1">
    <source>
        <dbReference type="ARBA" id="ARBA00000085"/>
    </source>
</evidence>
<accession>A0ABS9KLZ5</accession>
<dbReference type="PANTHER" id="PTHR24421">
    <property type="entry name" value="NITRATE/NITRITE SENSOR PROTEIN NARX-RELATED"/>
    <property type="match status" value="1"/>
</dbReference>
<dbReference type="SMART" id="SM00028">
    <property type="entry name" value="TPR"/>
    <property type="match status" value="5"/>
</dbReference>
<protein>
    <recommendedName>
        <fullName evidence="2">histidine kinase</fullName>
        <ecNumber evidence="2">2.7.13.3</ecNumber>
    </recommendedName>
</protein>
<dbReference type="SUPFAM" id="SSF48452">
    <property type="entry name" value="TPR-like"/>
    <property type="match status" value="1"/>
</dbReference>
<keyword evidence="3" id="KW-0597">Phosphoprotein</keyword>
<evidence type="ECO:0000259" key="10">
    <source>
        <dbReference type="PROSITE" id="PS50109"/>
    </source>
</evidence>
<dbReference type="PROSITE" id="PS50109">
    <property type="entry name" value="HIS_KIN"/>
    <property type="match status" value="1"/>
</dbReference>
<dbReference type="Pfam" id="PF02518">
    <property type="entry name" value="HATPase_c"/>
    <property type="match status" value="1"/>
</dbReference>
<dbReference type="Pfam" id="PF07730">
    <property type="entry name" value="HisKA_3"/>
    <property type="match status" value="1"/>
</dbReference>
<feature type="transmembrane region" description="Helical" evidence="9">
    <location>
        <begin position="320"/>
        <end position="340"/>
    </location>
</feature>
<dbReference type="EC" id="2.7.13.3" evidence="2"/>
<evidence type="ECO:0000313" key="11">
    <source>
        <dbReference type="EMBL" id="MCG2613347.1"/>
    </source>
</evidence>
<comment type="catalytic activity">
    <reaction evidence="1">
        <text>ATP + protein L-histidine = ADP + protein N-phospho-L-histidine.</text>
        <dbReference type="EC" id="2.7.13.3"/>
    </reaction>
</comment>
<dbReference type="InterPro" id="IPR005467">
    <property type="entry name" value="His_kinase_dom"/>
</dbReference>
<evidence type="ECO:0000313" key="12">
    <source>
        <dbReference type="Proteomes" id="UP001165367"/>
    </source>
</evidence>
<dbReference type="InterPro" id="IPR003594">
    <property type="entry name" value="HATPase_dom"/>
</dbReference>
<reference evidence="11" key="1">
    <citation type="submission" date="2022-01" db="EMBL/GenBank/DDBJ databases">
        <authorList>
            <person name="Jo J.-H."/>
            <person name="Im W.-T."/>
        </authorList>
    </citation>
    <scope>NUCLEOTIDE SEQUENCE</scope>
    <source>
        <strain evidence="11">NA20</strain>
    </source>
</reference>
<evidence type="ECO:0000256" key="2">
    <source>
        <dbReference type="ARBA" id="ARBA00012438"/>
    </source>
</evidence>
<dbReference type="Proteomes" id="UP001165367">
    <property type="component" value="Unassembled WGS sequence"/>
</dbReference>
<dbReference type="InterPro" id="IPR019734">
    <property type="entry name" value="TPR_rpt"/>
</dbReference>
<dbReference type="Pfam" id="PF13424">
    <property type="entry name" value="TPR_12"/>
    <property type="match status" value="1"/>
</dbReference>
<dbReference type="Gene3D" id="1.20.5.1930">
    <property type="match status" value="1"/>
</dbReference>
<dbReference type="SUPFAM" id="SSF55874">
    <property type="entry name" value="ATPase domain of HSP90 chaperone/DNA topoisomerase II/histidine kinase"/>
    <property type="match status" value="1"/>
</dbReference>
<organism evidence="11 12">
    <name type="scientific">Terrimonas ginsenosidimutans</name>
    <dbReference type="NCBI Taxonomy" id="2908004"/>
    <lineage>
        <taxon>Bacteria</taxon>
        <taxon>Pseudomonadati</taxon>
        <taxon>Bacteroidota</taxon>
        <taxon>Chitinophagia</taxon>
        <taxon>Chitinophagales</taxon>
        <taxon>Chitinophagaceae</taxon>
        <taxon>Terrimonas</taxon>
    </lineage>
</organism>
<keyword evidence="12" id="KW-1185">Reference proteome</keyword>
<dbReference type="PANTHER" id="PTHR24421:SF10">
    <property type="entry name" value="NITRATE_NITRITE SENSOR PROTEIN NARQ"/>
    <property type="match status" value="1"/>
</dbReference>
<evidence type="ECO:0000256" key="3">
    <source>
        <dbReference type="ARBA" id="ARBA00022553"/>
    </source>
</evidence>
<evidence type="ECO:0000256" key="6">
    <source>
        <dbReference type="ARBA" id="ARBA00022777"/>
    </source>
</evidence>
<dbReference type="InterPro" id="IPR036890">
    <property type="entry name" value="HATPase_C_sf"/>
</dbReference>
<keyword evidence="9" id="KW-0472">Membrane</keyword>
<evidence type="ECO:0000256" key="8">
    <source>
        <dbReference type="ARBA" id="ARBA00023012"/>
    </source>
</evidence>
<dbReference type="InterPro" id="IPR050482">
    <property type="entry name" value="Sensor_HK_TwoCompSys"/>
</dbReference>
<keyword evidence="5" id="KW-0547">Nucleotide-binding</keyword>
<dbReference type="RefSeq" id="WP_237868576.1">
    <property type="nucleotide sequence ID" value="NZ_JAKLTR010000002.1"/>
</dbReference>
<proteinExistence type="predicted"/>
<name>A0ABS9KLZ5_9BACT</name>
<keyword evidence="9" id="KW-0812">Transmembrane</keyword>
<dbReference type="CDD" id="cd16917">
    <property type="entry name" value="HATPase_UhpB-NarQ-NarX-like"/>
    <property type="match status" value="1"/>
</dbReference>
<evidence type="ECO:0000256" key="4">
    <source>
        <dbReference type="ARBA" id="ARBA00022679"/>
    </source>
</evidence>
<feature type="domain" description="Histidine kinase" evidence="10">
    <location>
        <begin position="475"/>
        <end position="563"/>
    </location>
</feature>
<dbReference type="SMART" id="SM00387">
    <property type="entry name" value="HATPase_c"/>
    <property type="match status" value="1"/>
</dbReference>
<dbReference type="InterPro" id="IPR011712">
    <property type="entry name" value="Sig_transdc_His_kin_sub3_dim/P"/>
</dbReference>
<evidence type="ECO:0000256" key="5">
    <source>
        <dbReference type="ARBA" id="ARBA00022741"/>
    </source>
</evidence>